<protein>
    <submittedName>
        <fullName evidence="4">Uncharacterized protein</fullName>
    </submittedName>
</protein>
<dbReference type="InterPro" id="IPR002110">
    <property type="entry name" value="Ankyrin_rpt"/>
</dbReference>
<dbReference type="PANTHER" id="PTHR24198">
    <property type="entry name" value="ANKYRIN REPEAT AND PROTEIN KINASE DOMAIN-CONTAINING PROTEIN"/>
    <property type="match status" value="1"/>
</dbReference>
<dbReference type="Pfam" id="PF12796">
    <property type="entry name" value="Ank_2"/>
    <property type="match status" value="3"/>
</dbReference>
<feature type="repeat" description="ANK" evidence="3">
    <location>
        <begin position="260"/>
        <end position="292"/>
    </location>
</feature>
<organism evidence="4 5">
    <name type="scientific">Gibberella intermedia</name>
    <name type="common">Bulb rot disease fungus</name>
    <name type="synonym">Fusarium proliferatum</name>
    <dbReference type="NCBI Taxonomy" id="948311"/>
    <lineage>
        <taxon>Eukaryota</taxon>
        <taxon>Fungi</taxon>
        <taxon>Dikarya</taxon>
        <taxon>Ascomycota</taxon>
        <taxon>Pezizomycotina</taxon>
        <taxon>Sordariomycetes</taxon>
        <taxon>Hypocreomycetidae</taxon>
        <taxon>Hypocreales</taxon>
        <taxon>Nectriaceae</taxon>
        <taxon>Fusarium</taxon>
        <taxon>Fusarium fujikuroi species complex</taxon>
    </lineage>
</organism>
<gene>
    <name evidence="4" type="ORF">BFJ72_g7484</name>
</gene>
<comment type="caution">
    <text evidence="4">The sequence shown here is derived from an EMBL/GenBank/DDBJ whole genome shotgun (WGS) entry which is preliminary data.</text>
</comment>
<dbReference type="EMBL" id="MRDB01000024">
    <property type="protein sequence ID" value="RKL38022.1"/>
    <property type="molecule type" value="Genomic_DNA"/>
</dbReference>
<accession>A0A420T911</accession>
<dbReference type="PANTHER" id="PTHR24198:SF165">
    <property type="entry name" value="ANKYRIN REPEAT-CONTAINING PROTEIN-RELATED"/>
    <property type="match status" value="1"/>
</dbReference>
<dbReference type="InterPro" id="IPR036770">
    <property type="entry name" value="Ankyrin_rpt-contain_sf"/>
</dbReference>
<name>A0A420T911_GIBIN</name>
<feature type="repeat" description="ANK" evidence="3">
    <location>
        <begin position="325"/>
        <end position="357"/>
    </location>
</feature>
<reference evidence="4 5" key="1">
    <citation type="journal article" date="2018" name="Sci. Rep.">
        <title>Characterisation of pathogen-specific regions and novel effector candidates in Fusarium oxysporum f. sp. cepae.</title>
        <authorList>
            <person name="Armitage A.D."/>
            <person name="Taylor A."/>
            <person name="Sobczyk M.K."/>
            <person name="Baxter L."/>
            <person name="Greenfield B.P."/>
            <person name="Bates H.J."/>
            <person name="Wilson F."/>
            <person name="Jackson A.C."/>
            <person name="Ott S."/>
            <person name="Harrison R.J."/>
            <person name="Clarkson J.P."/>
        </authorList>
    </citation>
    <scope>NUCLEOTIDE SEQUENCE [LARGE SCALE GENOMIC DNA]</scope>
    <source>
        <strain evidence="4 5">Fp_A8</strain>
    </source>
</reference>
<feature type="repeat" description="ANK" evidence="3">
    <location>
        <begin position="380"/>
        <end position="412"/>
    </location>
</feature>
<keyword evidence="1" id="KW-0677">Repeat</keyword>
<evidence type="ECO:0000256" key="3">
    <source>
        <dbReference type="PROSITE-ProRule" id="PRU00023"/>
    </source>
</evidence>
<dbReference type="Proteomes" id="UP000283569">
    <property type="component" value="Unassembled WGS sequence"/>
</dbReference>
<dbReference type="PRINTS" id="PR01415">
    <property type="entry name" value="ANKYRIN"/>
</dbReference>
<dbReference type="SMART" id="SM00248">
    <property type="entry name" value="ANK"/>
    <property type="match status" value="9"/>
</dbReference>
<dbReference type="Gene3D" id="1.25.40.20">
    <property type="entry name" value="Ankyrin repeat-containing domain"/>
    <property type="match status" value="2"/>
</dbReference>
<keyword evidence="2 3" id="KW-0040">ANK repeat</keyword>
<dbReference type="AlphaFoldDB" id="A0A420T911"/>
<dbReference type="PROSITE" id="PS50088">
    <property type="entry name" value="ANK_REPEAT"/>
    <property type="match status" value="6"/>
</dbReference>
<evidence type="ECO:0000256" key="2">
    <source>
        <dbReference type="ARBA" id="ARBA00023043"/>
    </source>
</evidence>
<proteinExistence type="predicted"/>
<evidence type="ECO:0000313" key="4">
    <source>
        <dbReference type="EMBL" id="RKL38022.1"/>
    </source>
</evidence>
<feature type="repeat" description="ANK" evidence="3">
    <location>
        <begin position="482"/>
        <end position="511"/>
    </location>
</feature>
<dbReference type="SUPFAM" id="SSF48403">
    <property type="entry name" value="Ankyrin repeat"/>
    <property type="match status" value="1"/>
</dbReference>
<sequence>MILETLPASLQETYYQILNDITSTRRKYVIRILQFLAYSDIQLELEAAVDALAINLTAPPGSRFIMKERMPLPAEISSLCSTLFVTVSQTKASSIGCLIPGEWYIETSVLQLAHSSVEEFISSCPSTEFDGLLTEPISKLTITEICLVYFLEADYFLPEEEFWKTHHFMPFAVHNWLHDASRRGSILNNFTHLSMELFSNNLLFNRWRELIEDRLYKTGSRHRYSLSGQDQLFYAIWSGDEICADKLLNASVTGHTTAWKLNPALHIASGLGYVETVALLIRKGADVNAKGKTHNVLCTAVLAGHLDVVALLAKRGAHLDAQQGRDGNALELACRCGRLDIIELLIEQGANVNTPSNALSHACFVGDFNVVKLLVDKGANIYTGFENACINGHLDVVMFLLERGAKINVRVRGSDTSLQLASKYGHLDIVEYLLEKGADVNAQGSQDSTALYSASIFGNLNIVKHLVEKGADVNAQGGPFGTALCNASRRGDLNIVRYLVQKGADVNAPGGYFENALEGAIISKNYETAEFLQNHKASLRYVNMPNTNHN</sequence>
<evidence type="ECO:0000256" key="1">
    <source>
        <dbReference type="ARBA" id="ARBA00022737"/>
    </source>
</evidence>
<feature type="repeat" description="ANK" evidence="3">
    <location>
        <begin position="446"/>
        <end position="478"/>
    </location>
</feature>
<evidence type="ECO:0000313" key="5">
    <source>
        <dbReference type="Proteomes" id="UP000283569"/>
    </source>
</evidence>
<dbReference type="Pfam" id="PF00023">
    <property type="entry name" value="Ank"/>
    <property type="match status" value="1"/>
</dbReference>
<feature type="repeat" description="ANK" evidence="3">
    <location>
        <begin position="413"/>
        <end position="445"/>
    </location>
</feature>
<dbReference type="PROSITE" id="PS50297">
    <property type="entry name" value="ANK_REP_REGION"/>
    <property type="match status" value="5"/>
</dbReference>